<sequence length="505" mass="56116">MLESFHTLLILVLGAIGLYYYIAKKQSRGRLPPGPKGLPIIGNLIDVPIEQEWETYAEWGRKWGGIFHISLMGQSMIIVNSVNVMDEFDRQGANYSDRPVLQMGGELVGFKNLLGLMQYGPIFRAYRKHFSRFVGSQKGIHLLHPIIEEETHKFLKRTSENSSAGKLIGNLRKLAGGIILQVTYGYKVKDGQDDFVNLIEKSNENLSTALTPGAFLVDVFPWLKYMPEGLPGTSFLKLAREWRKTTEATANLPYAYAESQMAAGTASASFVSTGLEDSEASYSPEYLHNLKWTAASLYAGGADTTVSTESAFFLAMVLYPEVQKKAQAEIDAVVGSDRLPTLADMPHLPYLNAIMTELLRWHTVAPLGIPHAAVEDGYINGYFIPKGAVIVANLWKMLHDPETYPEPFKFDPERHLGPTPQRNVREICFGFGRRICPGMLLAETSVYSCIIKSLAVFNIEKALDSDGIPITPVHQTANGLLCFPKPYECAIKPRSEKAYSLITEL</sequence>
<protein>
    <submittedName>
        <fullName evidence="12">Cytochrome P450</fullName>
    </submittedName>
</protein>
<dbReference type="GO" id="GO:0020037">
    <property type="term" value="F:heme binding"/>
    <property type="evidence" value="ECO:0007669"/>
    <property type="project" value="InterPro"/>
</dbReference>
<comment type="similarity">
    <text evidence="3 10">Belongs to the cytochrome P450 family.</text>
</comment>
<proteinExistence type="inferred from homology"/>
<keyword evidence="13" id="KW-1185">Reference proteome</keyword>
<evidence type="ECO:0000256" key="1">
    <source>
        <dbReference type="ARBA" id="ARBA00001971"/>
    </source>
</evidence>
<keyword evidence="5 9" id="KW-0479">Metal-binding</keyword>
<keyword evidence="11" id="KW-1133">Transmembrane helix</keyword>
<evidence type="ECO:0000256" key="10">
    <source>
        <dbReference type="RuleBase" id="RU000461"/>
    </source>
</evidence>
<evidence type="ECO:0000256" key="9">
    <source>
        <dbReference type="PIRSR" id="PIRSR602401-1"/>
    </source>
</evidence>
<keyword evidence="4 9" id="KW-0349">Heme</keyword>
<dbReference type="Proteomes" id="UP000807306">
    <property type="component" value="Unassembled WGS sequence"/>
</dbReference>
<dbReference type="PANTHER" id="PTHR46300">
    <property type="entry name" value="P450, PUTATIVE (EUROFUNG)-RELATED-RELATED"/>
    <property type="match status" value="1"/>
</dbReference>
<feature type="transmembrane region" description="Helical" evidence="11">
    <location>
        <begin position="6"/>
        <end position="23"/>
    </location>
</feature>
<dbReference type="PANTHER" id="PTHR46300:SF7">
    <property type="entry name" value="P450, PUTATIVE (EUROFUNG)-RELATED"/>
    <property type="match status" value="1"/>
</dbReference>
<dbReference type="GO" id="GO:0004497">
    <property type="term" value="F:monooxygenase activity"/>
    <property type="evidence" value="ECO:0007669"/>
    <property type="project" value="UniProtKB-KW"/>
</dbReference>
<evidence type="ECO:0000256" key="7">
    <source>
        <dbReference type="ARBA" id="ARBA00023004"/>
    </source>
</evidence>
<dbReference type="Pfam" id="PF00067">
    <property type="entry name" value="p450"/>
    <property type="match status" value="1"/>
</dbReference>
<dbReference type="InterPro" id="IPR036396">
    <property type="entry name" value="Cyt_P450_sf"/>
</dbReference>
<dbReference type="OrthoDB" id="2789670at2759"/>
<dbReference type="GO" id="GO:0005506">
    <property type="term" value="F:iron ion binding"/>
    <property type="evidence" value="ECO:0007669"/>
    <property type="project" value="InterPro"/>
</dbReference>
<reference evidence="12" key="1">
    <citation type="submission" date="2020-11" db="EMBL/GenBank/DDBJ databases">
        <authorList>
            <consortium name="DOE Joint Genome Institute"/>
            <person name="Ahrendt S."/>
            <person name="Riley R."/>
            <person name="Andreopoulos W."/>
            <person name="Labutti K."/>
            <person name="Pangilinan J."/>
            <person name="Ruiz-Duenas F.J."/>
            <person name="Barrasa J.M."/>
            <person name="Sanchez-Garcia M."/>
            <person name="Camarero S."/>
            <person name="Miyauchi S."/>
            <person name="Serrano A."/>
            <person name="Linde D."/>
            <person name="Babiker R."/>
            <person name="Drula E."/>
            <person name="Ayuso-Fernandez I."/>
            <person name="Pacheco R."/>
            <person name="Padilla G."/>
            <person name="Ferreira P."/>
            <person name="Barriuso J."/>
            <person name="Kellner H."/>
            <person name="Castanera R."/>
            <person name="Alfaro M."/>
            <person name="Ramirez L."/>
            <person name="Pisabarro A.G."/>
            <person name="Kuo A."/>
            <person name="Tritt A."/>
            <person name="Lipzen A."/>
            <person name="He G."/>
            <person name="Yan M."/>
            <person name="Ng V."/>
            <person name="Cullen D."/>
            <person name="Martin F."/>
            <person name="Rosso M.-N."/>
            <person name="Henrissat B."/>
            <person name="Hibbett D."/>
            <person name="Martinez A.T."/>
            <person name="Grigoriev I.V."/>
        </authorList>
    </citation>
    <scope>NUCLEOTIDE SEQUENCE</scope>
    <source>
        <strain evidence="12">CBS 506.95</strain>
    </source>
</reference>
<evidence type="ECO:0000313" key="12">
    <source>
        <dbReference type="EMBL" id="KAF9522934.1"/>
    </source>
</evidence>
<dbReference type="InterPro" id="IPR017972">
    <property type="entry name" value="Cyt_P450_CS"/>
</dbReference>
<evidence type="ECO:0000313" key="13">
    <source>
        <dbReference type="Proteomes" id="UP000807306"/>
    </source>
</evidence>
<comment type="pathway">
    <text evidence="2">Secondary metabolite biosynthesis.</text>
</comment>
<dbReference type="PROSITE" id="PS00086">
    <property type="entry name" value="CYTOCHROME_P450"/>
    <property type="match status" value="1"/>
</dbReference>
<evidence type="ECO:0000256" key="3">
    <source>
        <dbReference type="ARBA" id="ARBA00010617"/>
    </source>
</evidence>
<dbReference type="InterPro" id="IPR050364">
    <property type="entry name" value="Cytochrome_P450_fung"/>
</dbReference>
<evidence type="ECO:0000256" key="8">
    <source>
        <dbReference type="ARBA" id="ARBA00023033"/>
    </source>
</evidence>
<dbReference type="SUPFAM" id="SSF48264">
    <property type="entry name" value="Cytochrome P450"/>
    <property type="match status" value="1"/>
</dbReference>
<evidence type="ECO:0000256" key="6">
    <source>
        <dbReference type="ARBA" id="ARBA00023002"/>
    </source>
</evidence>
<name>A0A9P6JJK5_9AGAR</name>
<keyword evidence="11" id="KW-0472">Membrane</keyword>
<dbReference type="AlphaFoldDB" id="A0A9P6JJK5"/>
<evidence type="ECO:0000256" key="2">
    <source>
        <dbReference type="ARBA" id="ARBA00005179"/>
    </source>
</evidence>
<keyword evidence="7 9" id="KW-0408">Iron</keyword>
<dbReference type="EMBL" id="MU157930">
    <property type="protein sequence ID" value="KAF9522934.1"/>
    <property type="molecule type" value="Genomic_DNA"/>
</dbReference>
<dbReference type="PRINTS" id="PR00463">
    <property type="entry name" value="EP450I"/>
</dbReference>
<evidence type="ECO:0000256" key="11">
    <source>
        <dbReference type="SAM" id="Phobius"/>
    </source>
</evidence>
<dbReference type="CDD" id="cd11065">
    <property type="entry name" value="CYP64-like"/>
    <property type="match status" value="1"/>
</dbReference>
<dbReference type="InterPro" id="IPR001128">
    <property type="entry name" value="Cyt_P450"/>
</dbReference>
<evidence type="ECO:0000256" key="5">
    <source>
        <dbReference type="ARBA" id="ARBA00022723"/>
    </source>
</evidence>
<evidence type="ECO:0000256" key="4">
    <source>
        <dbReference type="ARBA" id="ARBA00022617"/>
    </source>
</evidence>
<dbReference type="GO" id="GO:0016705">
    <property type="term" value="F:oxidoreductase activity, acting on paired donors, with incorporation or reduction of molecular oxygen"/>
    <property type="evidence" value="ECO:0007669"/>
    <property type="project" value="InterPro"/>
</dbReference>
<dbReference type="Gene3D" id="1.10.630.10">
    <property type="entry name" value="Cytochrome P450"/>
    <property type="match status" value="1"/>
</dbReference>
<comment type="caution">
    <text evidence="12">The sequence shown here is derived from an EMBL/GenBank/DDBJ whole genome shotgun (WGS) entry which is preliminary data.</text>
</comment>
<gene>
    <name evidence="12" type="ORF">CPB83DRAFT_911038</name>
</gene>
<keyword evidence="11" id="KW-0812">Transmembrane</keyword>
<keyword evidence="6 10" id="KW-0560">Oxidoreductase</keyword>
<dbReference type="InterPro" id="IPR002401">
    <property type="entry name" value="Cyt_P450_E_grp-I"/>
</dbReference>
<comment type="cofactor">
    <cofactor evidence="1 9">
        <name>heme</name>
        <dbReference type="ChEBI" id="CHEBI:30413"/>
    </cofactor>
</comment>
<keyword evidence="8 10" id="KW-0503">Monooxygenase</keyword>
<feature type="binding site" description="axial binding residue" evidence="9">
    <location>
        <position position="436"/>
    </location>
    <ligand>
        <name>heme</name>
        <dbReference type="ChEBI" id="CHEBI:30413"/>
    </ligand>
    <ligandPart>
        <name>Fe</name>
        <dbReference type="ChEBI" id="CHEBI:18248"/>
    </ligandPart>
</feature>
<accession>A0A9P6JJK5</accession>
<organism evidence="12 13">
    <name type="scientific">Crepidotus variabilis</name>
    <dbReference type="NCBI Taxonomy" id="179855"/>
    <lineage>
        <taxon>Eukaryota</taxon>
        <taxon>Fungi</taxon>
        <taxon>Dikarya</taxon>
        <taxon>Basidiomycota</taxon>
        <taxon>Agaricomycotina</taxon>
        <taxon>Agaricomycetes</taxon>
        <taxon>Agaricomycetidae</taxon>
        <taxon>Agaricales</taxon>
        <taxon>Agaricineae</taxon>
        <taxon>Crepidotaceae</taxon>
        <taxon>Crepidotus</taxon>
    </lineage>
</organism>